<organism evidence="1 2">
    <name type="scientific">Thalassospira marina</name>
    <dbReference type="NCBI Taxonomy" id="2048283"/>
    <lineage>
        <taxon>Bacteria</taxon>
        <taxon>Pseudomonadati</taxon>
        <taxon>Pseudomonadota</taxon>
        <taxon>Alphaproteobacteria</taxon>
        <taxon>Rhodospirillales</taxon>
        <taxon>Thalassospiraceae</taxon>
        <taxon>Thalassospira</taxon>
    </lineage>
</organism>
<dbReference type="Gene3D" id="3.40.630.10">
    <property type="entry name" value="Zn peptidases"/>
    <property type="match status" value="1"/>
</dbReference>
<accession>A0ABN5FFF9</accession>
<evidence type="ECO:0000313" key="1">
    <source>
        <dbReference type="EMBL" id="AUG53178.1"/>
    </source>
</evidence>
<dbReference type="Proteomes" id="UP000233458">
    <property type="component" value="Chromosome"/>
</dbReference>
<dbReference type="CDD" id="cd06232">
    <property type="entry name" value="M14-like"/>
    <property type="match status" value="1"/>
</dbReference>
<protein>
    <submittedName>
        <fullName evidence="1">Peptidase M14</fullName>
    </submittedName>
</protein>
<name>A0ABN5FFF9_9PROT</name>
<evidence type="ECO:0000313" key="2">
    <source>
        <dbReference type="Proteomes" id="UP000233458"/>
    </source>
</evidence>
<dbReference type="RefSeq" id="WP_101284834.1">
    <property type="nucleotide sequence ID" value="NZ_CP024199.1"/>
</dbReference>
<dbReference type="SUPFAM" id="SSF53187">
    <property type="entry name" value="Zn-dependent exopeptidases"/>
    <property type="match status" value="1"/>
</dbReference>
<dbReference type="EMBL" id="CP024199">
    <property type="protein sequence ID" value="AUG53178.1"/>
    <property type="molecule type" value="Genomic_DNA"/>
</dbReference>
<keyword evidence="2" id="KW-1185">Reference proteome</keyword>
<proteinExistence type="predicted"/>
<gene>
    <name evidence="1" type="ORF">CSC3H3_10955</name>
</gene>
<sequence length="577" mass="64644">MTEIFKQSFPRSLDQLIEHYNDDAHRGAVIEAWLFEDEATRRAGERILAINGITAHLRSAYKPLLHAVLEEIDLSDAKAVEIAYPRHEVCTENRFRLETYPVGALCKGAEVTFIPGSETAFIYRLTITNGNGDKTSHDVFAPNRVHQDCIGETLVSPTGWLRVRDAQGNVLTDGRLETEYEAAFHTTIDAIAHHDWGDSEPYFNELNIRVTLPVSDQPLGIGDEVLSLREALHEDFYFSLLEFFQKKSGRPLGDRGLQPGQIVPEIIKADGAPSVRVTLRDFDLAVIPSPDQSLDQAQSAINPQQIMRELATITGDEFSANSRAGRQILARYHTGTDKPVMISGGQHPNETSGVIGALRAAQTLNARENSHFTISPLENPDGYALHQRLIQDNPRHMHHAARYTALGDDLEYRKSANLLEKEIRVRAQEISGAELHINLHGYPAHEWTRPLSGYVPRGFAMWTLPKGFFLILRHHESATERAEMLIDLVTKRLADVPGLLEFNAKQIKLYETHAGEHGFRMINGFPCWVSIDDRHDVPITLITEYPDETVYGDAFIAGHTAQMATVLSAYDAHQEMS</sequence>
<reference evidence="1 2" key="1">
    <citation type="submission" date="2017-10" db="EMBL/GenBank/DDBJ databases">
        <title>Biodiversity and function of Thalassospira species in the particle-attached aromatic-hydrocarbon-degrading consortia from the surface seawater of the China South Sea.</title>
        <authorList>
            <person name="Dong C."/>
            <person name="Liu R."/>
            <person name="Shao Z."/>
        </authorList>
    </citation>
    <scope>NUCLEOTIDE SEQUENCE [LARGE SCALE GENOMIC DNA]</scope>
    <source>
        <strain evidence="1 2">CSC3H3</strain>
    </source>
</reference>